<protein>
    <recommendedName>
        <fullName evidence="6">Tetratrico peptide repeat group 5 domain-containing protein</fullName>
    </recommendedName>
</protein>
<feature type="signal peptide" evidence="1">
    <location>
        <begin position="1"/>
        <end position="28"/>
    </location>
</feature>
<dbReference type="EMBL" id="PJRQ01000007">
    <property type="protein sequence ID" value="PLR20080.1"/>
    <property type="molecule type" value="Genomic_DNA"/>
</dbReference>
<dbReference type="OrthoDB" id="7443106at2"/>
<gene>
    <name evidence="2" type="ORF">C1707_11140</name>
    <name evidence="3" type="ORF">CFHF_02630</name>
</gene>
<evidence type="ECO:0000313" key="2">
    <source>
        <dbReference type="EMBL" id="AYV46778.1"/>
    </source>
</evidence>
<sequence>MSYRFTLRAALLAAAGLSSIVATGPALARAAAPAALSEQARGLVETIAGQGARACEAATLDRVTAVTDAAGFDQLDVATRETLLRLRVTCAQRVDDHPAAAIVARRLTVPGFSPETRGDAAFTVALAAASRMDVGAFAENMRIVLETTPEKGVLFPPQVFNWVLSDPNQPPASRSAFVTALRRAPWTTEDARQLVDNDWALREAAFAADAGDMTLASATLSRASDPGVLMAVYQDRRFERLWPEMVAAGRFDWRARETERLAGIDARIAREPRRLELVVERIRALRHLERYEEARAVGVDYIARAERMGAFDDQEEQKAWLLYIHASVLGDLGETAAADAALAAGAGGPDKISQHVNRAADLLLHDRPAEAMAALDKIPADYGTPYGRMATASNRLCALALLGRSDEGEAPLARLRTNWRDEPGAAISGLACLGRDDEAAAMLIRWLQDPALRGAALTWFRTGSPSAGAKATAAGAPALMRRSAALKARPDVQAALAKVGRPLAHGLGGEYGT</sequence>
<accession>A0A2N5D1W9</accession>
<reference evidence="2 5" key="2">
    <citation type="submission" date="2018-01" db="EMBL/GenBank/DDBJ databases">
        <title>Complete genome sequence of Caulobacter flavus RHGG3.</title>
        <authorList>
            <person name="Yang E."/>
        </authorList>
    </citation>
    <scope>NUCLEOTIDE SEQUENCE [LARGE SCALE GENOMIC DNA]</scope>
    <source>
        <strain evidence="2 5">RHGG3</strain>
    </source>
</reference>
<reference evidence="3 4" key="1">
    <citation type="submission" date="2017-12" db="EMBL/GenBank/DDBJ databases">
        <title>The genome sequence of Caulobacter flavus CGMCC1 15093.</title>
        <authorList>
            <person name="Gao J."/>
            <person name="Mao X."/>
            <person name="Sun J."/>
        </authorList>
    </citation>
    <scope>NUCLEOTIDE SEQUENCE [LARGE SCALE GENOMIC DNA]</scope>
    <source>
        <strain evidence="3 4">CGMCC1 15093</strain>
    </source>
</reference>
<evidence type="ECO:0000256" key="1">
    <source>
        <dbReference type="SAM" id="SignalP"/>
    </source>
</evidence>
<keyword evidence="5" id="KW-1185">Reference proteome</keyword>
<dbReference type="EMBL" id="CP026100">
    <property type="protein sequence ID" value="AYV46778.1"/>
    <property type="molecule type" value="Genomic_DNA"/>
</dbReference>
<dbReference type="KEGG" id="cfh:C1707_11140"/>
<evidence type="ECO:0000313" key="3">
    <source>
        <dbReference type="EMBL" id="PLR20080.1"/>
    </source>
</evidence>
<dbReference type="Proteomes" id="UP000281192">
    <property type="component" value="Chromosome"/>
</dbReference>
<dbReference type="Proteomes" id="UP000234483">
    <property type="component" value="Unassembled WGS sequence"/>
</dbReference>
<dbReference type="AlphaFoldDB" id="A0A2N5D1W9"/>
<evidence type="ECO:0000313" key="4">
    <source>
        <dbReference type="Proteomes" id="UP000234483"/>
    </source>
</evidence>
<proteinExistence type="predicted"/>
<dbReference type="RefSeq" id="WP_101711475.1">
    <property type="nucleotide sequence ID" value="NZ_CP026100.1"/>
</dbReference>
<feature type="chain" id="PRO_5044578135" description="Tetratrico peptide repeat group 5 domain-containing protein" evidence="1">
    <location>
        <begin position="29"/>
        <end position="513"/>
    </location>
</feature>
<keyword evidence="1" id="KW-0732">Signal</keyword>
<organism evidence="3 4">
    <name type="scientific">Caulobacter flavus</name>
    <dbReference type="NCBI Taxonomy" id="1679497"/>
    <lineage>
        <taxon>Bacteria</taxon>
        <taxon>Pseudomonadati</taxon>
        <taxon>Pseudomonadota</taxon>
        <taxon>Alphaproteobacteria</taxon>
        <taxon>Caulobacterales</taxon>
        <taxon>Caulobacteraceae</taxon>
        <taxon>Caulobacter</taxon>
    </lineage>
</organism>
<name>A0A2N5D1W9_9CAUL</name>
<evidence type="ECO:0000313" key="5">
    <source>
        <dbReference type="Proteomes" id="UP000281192"/>
    </source>
</evidence>
<evidence type="ECO:0008006" key="6">
    <source>
        <dbReference type="Google" id="ProtNLM"/>
    </source>
</evidence>